<feature type="compositionally biased region" description="Basic and acidic residues" evidence="1">
    <location>
        <begin position="261"/>
        <end position="280"/>
    </location>
</feature>
<reference evidence="4 5" key="1">
    <citation type="journal article" date="2017" name="Int. J. Parasitol.">
        <title>The genome of the protozoan parasite Cystoisospora suis and a reverse vaccinology approach to identify vaccine candidates.</title>
        <authorList>
            <person name="Palmieri N."/>
            <person name="Shrestha A."/>
            <person name="Ruttkowski B."/>
            <person name="Beck T."/>
            <person name="Vogl C."/>
            <person name="Tomley F."/>
            <person name="Blake D.P."/>
            <person name="Joachim A."/>
        </authorList>
    </citation>
    <scope>NUCLEOTIDE SEQUENCE [LARGE SCALE GENOMIC DNA]</scope>
    <source>
        <strain evidence="4 5">Wien I</strain>
    </source>
</reference>
<feature type="region of interest" description="Disordered" evidence="1">
    <location>
        <begin position="182"/>
        <end position="216"/>
    </location>
</feature>
<feature type="compositionally biased region" description="Basic and acidic residues" evidence="1">
    <location>
        <begin position="128"/>
        <end position="144"/>
    </location>
</feature>
<keyword evidence="2" id="KW-1133">Transmembrane helix</keyword>
<evidence type="ECO:0000256" key="1">
    <source>
        <dbReference type="SAM" id="MobiDB-lite"/>
    </source>
</evidence>
<dbReference type="RefSeq" id="XP_067917795.1">
    <property type="nucleotide sequence ID" value="XM_068070230.1"/>
</dbReference>
<keyword evidence="2" id="KW-0812">Transmembrane</keyword>
<feature type="transmembrane region" description="Helical" evidence="2">
    <location>
        <begin position="224"/>
        <end position="246"/>
    </location>
</feature>
<evidence type="ECO:0008006" key="6">
    <source>
        <dbReference type="Google" id="ProtNLM"/>
    </source>
</evidence>
<feature type="compositionally biased region" description="Basic and acidic residues" evidence="1">
    <location>
        <begin position="81"/>
        <end position="92"/>
    </location>
</feature>
<dbReference type="GeneID" id="94433441"/>
<evidence type="ECO:0000256" key="2">
    <source>
        <dbReference type="SAM" id="Phobius"/>
    </source>
</evidence>
<feature type="transmembrane region" description="Helical" evidence="2">
    <location>
        <begin position="348"/>
        <end position="365"/>
    </location>
</feature>
<dbReference type="Proteomes" id="UP000221165">
    <property type="component" value="Unassembled WGS sequence"/>
</dbReference>
<dbReference type="EMBL" id="MIGC01006696">
    <property type="protein sequence ID" value="PHJ16063.1"/>
    <property type="molecule type" value="Genomic_DNA"/>
</dbReference>
<feature type="compositionally biased region" description="Low complexity" evidence="1">
    <location>
        <begin position="93"/>
        <end position="103"/>
    </location>
</feature>
<evidence type="ECO:0000313" key="5">
    <source>
        <dbReference type="Proteomes" id="UP000221165"/>
    </source>
</evidence>
<proteinExistence type="predicted"/>
<evidence type="ECO:0000313" key="4">
    <source>
        <dbReference type="EMBL" id="PHJ16063.1"/>
    </source>
</evidence>
<feature type="signal peptide" evidence="3">
    <location>
        <begin position="1"/>
        <end position="23"/>
    </location>
</feature>
<feature type="region of interest" description="Disordered" evidence="1">
    <location>
        <begin position="253"/>
        <end position="289"/>
    </location>
</feature>
<feature type="transmembrane region" description="Helical" evidence="2">
    <location>
        <begin position="403"/>
        <end position="422"/>
    </location>
</feature>
<accession>A0A2C6KI45</accession>
<organism evidence="4 5">
    <name type="scientific">Cystoisospora suis</name>
    <dbReference type="NCBI Taxonomy" id="483139"/>
    <lineage>
        <taxon>Eukaryota</taxon>
        <taxon>Sar</taxon>
        <taxon>Alveolata</taxon>
        <taxon>Apicomplexa</taxon>
        <taxon>Conoidasida</taxon>
        <taxon>Coccidia</taxon>
        <taxon>Eucoccidiorida</taxon>
        <taxon>Eimeriorina</taxon>
        <taxon>Sarcocystidae</taxon>
        <taxon>Cystoisospora</taxon>
    </lineage>
</organism>
<comment type="caution">
    <text evidence="4">The sequence shown here is derived from an EMBL/GenBank/DDBJ whole genome shotgun (WGS) entry which is preliminary data.</text>
</comment>
<gene>
    <name evidence="4" type="ORF">CSUI_010125</name>
</gene>
<feature type="region of interest" description="Disordered" evidence="1">
    <location>
        <begin position="65"/>
        <end position="107"/>
    </location>
</feature>
<keyword evidence="2" id="KW-0472">Membrane</keyword>
<name>A0A2C6KI45_9APIC</name>
<dbReference type="VEuPathDB" id="ToxoDB:CSUI_010125"/>
<dbReference type="AlphaFoldDB" id="A0A2C6KI45"/>
<protein>
    <recommendedName>
        <fullName evidence="6">Transmembrane protein</fullName>
    </recommendedName>
</protein>
<feature type="transmembrane region" description="Helical" evidence="2">
    <location>
        <begin position="298"/>
        <end position="316"/>
    </location>
</feature>
<evidence type="ECO:0000256" key="3">
    <source>
        <dbReference type="SAM" id="SignalP"/>
    </source>
</evidence>
<feature type="region of interest" description="Disordered" evidence="1">
    <location>
        <begin position="119"/>
        <end position="145"/>
    </location>
</feature>
<sequence>MMRPFSRLSAWQKSAVFPFVVLAVSPILLNPWAPESPADVWSLSVLAAVASTTRRTATTTGTSVLLDASDMTGEGDNSLENQDRTLLRRQQDQDSSNDSSMRSTETDHMHAGKRFTLGAHHVSGLPGRDSHSATKSERRGERGRRLLLQAIPRGGGARRRRHHEETYTFDDLDDSPCQELRVRGPHRQGDSQGRPIPGTRGKMTGGRTRDFRHTKSVSRSKLSLLKMALLISLGAVVSAAATAVYVKKTLSAPPTVVTGGGREDDRAKEEDSQSEEERKSPASRSSSPWWNQAATSDVLAIVFLLAGFTVLAVVLMDTGEYITGNPLHFLQNAAATLTRDEIASVNPAALLFSAAAAFLVLRFAVSPSAGLVGITALHMLVLFYTSARTAIRLLSGTAELTDVGLLFPVWVAVSTLMVVIALKL</sequence>
<keyword evidence="5" id="KW-1185">Reference proteome</keyword>
<feature type="chain" id="PRO_5013265393" description="Transmembrane protein" evidence="3">
    <location>
        <begin position="24"/>
        <end position="424"/>
    </location>
</feature>
<keyword evidence="3" id="KW-0732">Signal</keyword>
<feature type="transmembrane region" description="Helical" evidence="2">
    <location>
        <begin position="371"/>
        <end position="391"/>
    </location>
</feature>